<dbReference type="InterPro" id="IPR022445">
    <property type="entry name" value="Sortase_proteobact_type"/>
</dbReference>
<dbReference type="RefSeq" id="WP_015049081.1">
    <property type="nucleotide sequence ID" value="NC_018868.3"/>
</dbReference>
<keyword evidence="1" id="KW-0378">Hydrolase</keyword>
<evidence type="ECO:0000313" key="4">
    <source>
        <dbReference type="Proteomes" id="UP000000466"/>
    </source>
</evidence>
<dbReference type="HOGENOM" id="CLU_045680_6_0_6"/>
<dbReference type="Proteomes" id="UP000000466">
    <property type="component" value="Chromosome"/>
</dbReference>
<organism evidence="3 4">
    <name type="scientific">Simiduia agarivorans (strain DSM 21679 / JCM 13881 / BCRC 17597 / SA1)</name>
    <dbReference type="NCBI Taxonomy" id="1117647"/>
    <lineage>
        <taxon>Bacteria</taxon>
        <taxon>Pseudomonadati</taxon>
        <taxon>Pseudomonadota</taxon>
        <taxon>Gammaproteobacteria</taxon>
        <taxon>Cellvibrionales</taxon>
        <taxon>Cellvibrionaceae</taxon>
        <taxon>Simiduia</taxon>
    </lineage>
</organism>
<dbReference type="SUPFAM" id="SSF63817">
    <property type="entry name" value="Sortase"/>
    <property type="match status" value="1"/>
</dbReference>
<accession>K4KRK9</accession>
<evidence type="ECO:0000313" key="3">
    <source>
        <dbReference type="EMBL" id="AFV00931.1"/>
    </source>
</evidence>
<dbReference type="KEGG" id="saga:M5M_19010"/>
<reference evidence="3 4" key="1">
    <citation type="journal article" date="2013" name="Genome Announc.">
        <title>Complete genome sequence of Simiduia agarivorans SA1(T), a marine bacterium able to degrade a variety of polysaccharides.</title>
        <authorList>
            <person name="Lin S.Y."/>
            <person name="Shieh W.Y."/>
            <person name="Chen J.S."/>
            <person name="Tang S.L."/>
        </authorList>
    </citation>
    <scope>NUCLEOTIDE SEQUENCE [LARGE SCALE GENOMIC DNA]</scope>
    <source>
        <strain evidence="4">DSM 21679 / JCM 13881 / BCRC 17597 / SA1</strain>
    </source>
</reference>
<keyword evidence="4" id="KW-1185">Reference proteome</keyword>
<dbReference type="GO" id="GO:0016787">
    <property type="term" value="F:hydrolase activity"/>
    <property type="evidence" value="ECO:0007669"/>
    <property type="project" value="UniProtKB-KW"/>
</dbReference>
<dbReference type="InterPro" id="IPR005754">
    <property type="entry name" value="Sortase"/>
</dbReference>
<sequence>MRKLAIALCCACALISFSQAGWIHAKAWLAQVLIAEAWASSLASQGQAVRPWAWADTYPVAKLALPNGRELMVLNGGQGNALAFGPGLVEGSDPLGQGYSVVGGHRDTHFADLQHLQTGQAFSIQGLDGRWYRYQVSRVGAVDIHAEPLARQHADKVVLVTCYPFTGASANPDQRWVVEGDLIRL</sequence>
<protein>
    <submittedName>
        <fullName evidence="3">Transpeptidase family protein</fullName>
    </submittedName>
</protein>
<evidence type="ECO:0000256" key="2">
    <source>
        <dbReference type="SAM" id="SignalP"/>
    </source>
</evidence>
<dbReference type="OrthoDB" id="9790661at2"/>
<dbReference type="CDD" id="cd05828">
    <property type="entry name" value="Sortase_D_1"/>
    <property type="match status" value="1"/>
</dbReference>
<keyword evidence="2" id="KW-0732">Signal</keyword>
<feature type="chain" id="PRO_5003880908" evidence="2">
    <location>
        <begin position="21"/>
        <end position="185"/>
    </location>
</feature>
<feature type="signal peptide" evidence="2">
    <location>
        <begin position="1"/>
        <end position="20"/>
    </location>
</feature>
<name>K4KRK9_SIMAS</name>
<dbReference type="Gene3D" id="2.40.260.10">
    <property type="entry name" value="Sortase"/>
    <property type="match status" value="1"/>
</dbReference>
<gene>
    <name evidence="3" type="ordered locus">M5M_19010</name>
</gene>
<evidence type="ECO:0000256" key="1">
    <source>
        <dbReference type="ARBA" id="ARBA00022801"/>
    </source>
</evidence>
<dbReference type="Pfam" id="PF04203">
    <property type="entry name" value="Sortase"/>
    <property type="match status" value="1"/>
</dbReference>
<dbReference type="AlphaFoldDB" id="K4KRK9"/>
<dbReference type="STRING" id="1117647.M5M_19010"/>
<dbReference type="NCBIfam" id="TIGR03784">
    <property type="entry name" value="marine_sortase"/>
    <property type="match status" value="1"/>
</dbReference>
<dbReference type="EMBL" id="CP003746">
    <property type="protein sequence ID" value="AFV00931.1"/>
    <property type="molecule type" value="Genomic_DNA"/>
</dbReference>
<proteinExistence type="predicted"/>
<dbReference type="InterPro" id="IPR023365">
    <property type="entry name" value="Sortase_dom-sf"/>
</dbReference>
<dbReference type="InterPro" id="IPR041999">
    <property type="entry name" value="Sortase_D_1"/>
</dbReference>
<dbReference type="eggNOG" id="COG3764">
    <property type="taxonomic scope" value="Bacteria"/>
</dbReference>